<dbReference type="SUPFAM" id="SSF57701">
    <property type="entry name" value="Zn2/Cys6 DNA-binding domain"/>
    <property type="match status" value="1"/>
</dbReference>
<evidence type="ECO:0000313" key="3">
    <source>
        <dbReference type="EMBL" id="KAF1921884.1"/>
    </source>
</evidence>
<dbReference type="InterPro" id="IPR001138">
    <property type="entry name" value="Zn2Cys6_DnaBD"/>
</dbReference>
<dbReference type="AlphaFoldDB" id="A0A6A5R4D7"/>
<gene>
    <name evidence="3" type="ORF">BDU57DRAFT_510908</name>
</gene>
<keyword evidence="1" id="KW-0539">Nucleus</keyword>
<dbReference type="OrthoDB" id="10251155at2759"/>
<dbReference type="EMBL" id="ML979132">
    <property type="protein sequence ID" value="KAF1921884.1"/>
    <property type="molecule type" value="Genomic_DNA"/>
</dbReference>
<dbReference type="GO" id="GO:0000981">
    <property type="term" value="F:DNA-binding transcription factor activity, RNA polymerase II-specific"/>
    <property type="evidence" value="ECO:0007669"/>
    <property type="project" value="InterPro"/>
</dbReference>
<name>A0A6A5R4D7_AMPQU</name>
<dbReference type="GO" id="GO:0008270">
    <property type="term" value="F:zinc ion binding"/>
    <property type="evidence" value="ECO:0007669"/>
    <property type="project" value="InterPro"/>
</dbReference>
<evidence type="ECO:0000256" key="1">
    <source>
        <dbReference type="ARBA" id="ARBA00023242"/>
    </source>
</evidence>
<organism evidence="3 4">
    <name type="scientific">Ampelomyces quisqualis</name>
    <name type="common">Powdery mildew agent</name>
    <dbReference type="NCBI Taxonomy" id="50730"/>
    <lineage>
        <taxon>Eukaryota</taxon>
        <taxon>Fungi</taxon>
        <taxon>Dikarya</taxon>
        <taxon>Ascomycota</taxon>
        <taxon>Pezizomycotina</taxon>
        <taxon>Dothideomycetes</taxon>
        <taxon>Pleosporomycetidae</taxon>
        <taxon>Pleosporales</taxon>
        <taxon>Pleosporineae</taxon>
        <taxon>Phaeosphaeriaceae</taxon>
        <taxon>Ampelomyces</taxon>
    </lineage>
</organism>
<dbReference type="PROSITE" id="PS00463">
    <property type="entry name" value="ZN2_CY6_FUNGAL_1"/>
    <property type="match status" value="1"/>
</dbReference>
<keyword evidence="4" id="KW-1185">Reference proteome</keyword>
<feature type="domain" description="Zn(2)-C6 fungal-type" evidence="2">
    <location>
        <begin position="15"/>
        <end position="46"/>
    </location>
</feature>
<evidence type="ECO:0000259" key="2">
    <source>
        <dbReference type="PROSITE" id="PS50048"/>
    </source>
</evidence>
<dbReference type="PROSITE" id="PS50048">
    <property type="entry name" value="ZN2_CY6_FUNGAL_2"/>
    <property type="match status" value="1"/>
</dbReference>
<accession>A0A6A5R4D7</accession>
<evidence type="ECO:0000313" key="4">
    <source>
        <dbReference type="Proteomes" id="UP000800096"/>
    </source>
</evidence>
<reference evidence="3" key="1">
    <citation type="journal article" date="2020" name="Stud. Mycol.">
        <title>101 Dothideomycetes genomes: a test case for predicting lifestyles and emergence of pathogens.</title>
        <authorList>
            <person name="Haridas S."/>
            <person name="Albert R."/>
            <person name="Binder M."/>
            <person name="Bloem J."/>
            <person name="Labutti K."/>
            <person name="Salamov A."/>
            <person name="Andreopoulos B."/>
            <person name="Baker S."/>
            <person name="Barry K."/>
            <person name="Bills G."/>
            <person name="Bluhm B."/>
            <person name="Cannon C."/>
            <person name="Castanera R."/>
            <person name="Culley D."/>
            <person name="Daum C."/>
            <person name="Ezra D."/>
            <person name="Gonzalez J."/>
            <person name="Henrissat B."/>
            <person name="Kuo A."/>
            <person name="Liang C."/>
            <person name="Lipzen A."/>
            <person name="Lutzoni F."/>
            <person name="Magnuson J."/>
            <person name="Mondo S."/>
            <person name="Nolan M."/>
            <person name="Ohm R."/>
            <person name="Pangilinan J."/>
            <person name="Park H.-J."/>
            <person name="Ramirez L."/>
            <person name="Alfaro M."/>
            <person name="Sun H."/>
            <person name="Tritt A."/>
            <person name="Yoshinaga Y."/>
            <person name="Zwiers L.-H."/>
            <person name="Turgeon B."/>
            <person name="Goodwin S."/>
            <person name="Spatafora J."/>
            <person name="Crous P."/>
            <person name="Grigoriev I."/>
        </authorList>
    </citation>
    <scope>NUCLEOTIDE SEQUENCE</scope>
    <source>
        <strain evidence="3">HMLAC05119</strain>
    </source>
</reference>
<sequence length="82" mass="9771">MPKNKDDRARRTVKACVICRKKKLRCDIDDVQGEECTPCERDRYECFPRERKRKRFTFSPCPLAGHKNSILSKRRTGLHLFM</sequence>
<proteinExistence type="predicted"/>
<protein>
    <recommendedName>
        <fullName evidence="2">Zn(2)-C6 fungal-type domain-containing protein</fullName>
    </recommendedName>
</protein>
<dbReference type="Proteomes" id="UP000800096">
    <property type="component" value="Unassembled WGS sequence"/>
</dbReference>
<dbReference type="InterPro" id="IPR036864">
    <property type="entry name" value="Zn2-C6_fun-type_DNA-bd_sf"/>
</dbReference>
<dbReference type="Gene3D" id="4.10.240.10">
    <property type="entry name" value="Zn(2)-C6 fungal-type DNA-binding domain"/>
    <property type="match status" value="1"/>
</dbReference>
<dbReference type="Pfam" id="PF00172">
    <property type="entry name" value="Zn_clus"/>
    <property type="match status" value="1"/>
</dbReference>